<dbReference type="Proteomes" id="UP000479190">
    <property type="component" value="Unassembled WGS sequence"/>
</dbReference>
<feature type="compositionally biased region" description="Low complexity" evidence="9">
    <location>
        <begin position="31"/>
        <end position="40"/>
    </location>
</feature>
<dbReference type="PANTHER" id="PTHR24198:SF165">
    <property type="entry name" value="ANKYRIN REPEAT-CONTAINING PROTEIN-RELATED"/>
    <property type="match status" value="1"/>
</dbReference>
<dbReference type="AlphaFoldDB" id="A0A6H5J2Y0"/>
<dbReference type="SUPFAM" id="SSF57850">
    <property type="entry name" value="RING/U-box"/>
    <property type="match status" value="1"/>
</dbReference>
<evidence type="ECO:0000259" key="10">
    <source>
        <dbReference type="PROSITE" id="PS50089"/>
    </source>
</evidence>
<evidence type="ECO:0000256" key="6">
    <source>
        <dbReference type="PROSITE-ProRule" id="PRU00023"/>
    </source>
</evidence>
<dbReference type="InterPro" id="IPR001841">
    <property type="entry name" value="Znf_RING"/>
</dbReference>
<evidence type="ECO:0000256" key="2">
    <source>
        <dbReference type="ARBA" id="ARBA00022737"/>
    </source>
</evidence>
<evidence type="ECO:0000256" key="4">
    <source>
        <dbReference type="ARBA" id="ARBA00022833"/>
    </source>
</evidence>
<dbReference type="EMBL" id="CADCXV010001216">
    <property type="protein sequence ID" value="CAB0042734.1"/>
    <property type="molecule type" value="Genomic_DNA"/>
</dbReference>
<keyword evidence="8" id="KW-0175">Coiled coil</keyword>
<dbReference type="InterPro" id="IPR013083">
    <property type="entry name" value="Znf_RING/FYVE/PHD"/>
</dbReference>
<keyword evidence="3 7" id="KW-0863">Zinc-finger</keyword>
<dbReference type="GO" id="GO:0008270">
    <property type="term" value="F:zinc ion binding"/>
    <property type="evidence" value="ECO:0007669"/>
    <property type="project" value="UniProtKB-KW"/>
</dbReference>
<sequence length="1033" mass="117452">MDMFNLTKLKSALKRQLSLPIIQNHPRQHRSNNNNNNNNDDSPEESNKILSTTSEQAIVVVRSDKTRCSSRRRRKSSSSRPTLGVLEEIILCPLCKRKLRSPRTLACQHSFCKKCLDLELTSSPKAAPSCPSCHTPLADFVSTDLLPVNAGVAKLLEAVDREDFVEQRRLDADDDDDTEVDGTRRGERRHSLVVNFRQLMMTSQPQQQQRQSTIMTRPTMMQRTRERKISAQSSITIRCCNCRAPYCDAQDACRHCNQIRTEKCRDAVLEDFDKKLAELERDKARRLRLIDESRERSELALEQIRGQVESSRRQLMNRCDSCEDGSEKFESVSSDRSKKLSGERNTHTQCIHIHGRTSGLDRPLYSRCVALCREYIPIYGHIPGMKRLLYVSSIQSNGGETNFVAPLLTMKTLFAAPMIGAAHTSYKIELLLVDAVDCFRPDNRLPGWTFVHFLVRCGYVADEPVESSRVERRNGCATVRPLLRRVTPLHRLFKLCERYRGNRRYRDYVDEFCLWLLKIYARYEVDYVDETTGLTHFHLACCCRLANLVGIVKRFLGLGQDPNRVVKETGYSPLHLALQRNNGEAVLSLLRAGAIRTWPRGTGTHLCTISAEKRSPPIATTTRRCCSRSCYGSTSDGRSGLTPRTRGDAAEFLLRLGADPNLASRDGNTPLHVMSSSYGPGAALAETFFRVCDESNRLVRVDAQNRMGDTPFHRALLRNEELAALLLRRGANPNFVDDEFGSTPLHVICMRDRRDKSARMLFKICHESNQPLRINARDKQGRTPLQVAVANLLPDTVEVLLDHGADLPNGLFPTSIDSSIFRPYALIGAMKAVCGALAVAEHLEARGYDFSRNDALTIMKCFAENGLFKRPAIFQKRWYDDEEFARTAKVTTIVPSLSLYDLLQLRSGEEERRLTYQDYFRFAISKNFRWLADNDACILHLCDKLSRGFFRRWALDPFYELIHNRLPLECCEMILETLNNQDLYNIWLAAAGQISRKSIVFSWMRSTAYPKIGNEHEVCGGRQSLGGGRGNWN</sequence>
<feature type="repeat" description="ANK" evidence="6">
    <location>
        <begin position="780"/>
        <end position="807"/>
    </location>
</feature>
<dbReference type="PROSITE" id="PS50089">
    <property type="entry name" value="ZF_RING_2"/>
    <property type="match status" value="1"/>
</dbReference>
<evidence type="ECO:0000313" key="12">
    <source>
        <dbReference type="Proteomes" id="UP000479190"/>
    </source>
</evidence>
<keyword evidence="12" id="KW-1185">Reference proteome</keyword>
<protein>
    <recommendedName>
        <fullName evidence="10">RING-type domain-containing protein</fullName>
    </recommendedName>
</protein>
<evidence type="ECO:0000256" key="3">
    <source>
        <dbReference type="ARBA" id="ARBA00022771"/>
    </source>
</evidence>
<keyword evidence="2" id="KW-0677">Repeat</keyword>
<dbReference type="PANTHER" id="PTHR24198">
    <property type="entry name" value="ANKYRIN REPEAT AND PROTEIN KINASE DOMAIN-CONTAINING PROTEIN"/>
    <property type="match status" value="1"/>
</dbReference>
<dbReference type="SMART" id="SM00184">
    <property type="entry name" value="RING"/>
    <property type="match status" value="1"/>
</dbReference>
<feature type="domain" description="RING-type" evidence="10">
    <location>
        <begin position="92"/>
        <end position="134"/>
    </location>
</feature>
<dbReference type="PROSITE" id="PS50297">
    <property type="entry name" value="ANK_REP_REGION"/>
    <property type="match status" value="2"/>
</dbReference>
<feature type="repeat" description="ANK" evidence="6">
    <location>
        <begin position="569"/>
        <end position="594"/>
    </location>
</feature>
<accession>A0A6H5J2Y0</accession>
<dbReference type="Gene3D" id="1.25.40.20">
    <property type="entry name" value="Ankyrin repeat-containing domain"/>
    <property type="match status" value="2"/>
</dbReference>
<keyword evidence="5 6" id="KW-0040">ANK repeat</keyword>
<gene>
    <name evidence="11" type="ORF">TBRA_LOCUS14338</name>
</gene>
<dbReference type="Gene3D" id="3.30.40.10">
    <property type="entry name" value="Zinc/RING finger domain, C3HC4 (zinc finger)"/>
    <property type="match status" value="1"/>
</dbReference>
<dbReference type="InterPro" id="IPR017907">
    <property type="entry name" value="Znf_RING_CS"/>
</dbReference>
<reference evidence="11 12" key="1">
    <citation type="submission" date="2020-02" db="EMBL/GenBank/DDBJ databases">
        <authorList>
            <person name="Ferguson B K."/>
        </authorList>
    </citation>
    <scope>NUCLEOTIDE SEQUENCE [LARGE SCALE GENOMIC DNA]</scope>
</reference>
<keyword evidence="4" id="KW-0862">Zinc</keyword>
<feature type="region of interest" description="Disordered" evidence="9">
    <location>
        <begin position="21"/>
        <end position="47"/>
    </location>
</feature>
<dbReference type="Pfam" id="PF12796">
    <property type="entry name" value="Ank_2"/>
    <property type="match status" value="1"/>
</dbReference>
<dbReference type="Pfam" id="PF13445">
    <property type="entry name" value="zf-RING_UBOX"/>
    <property type="match status" value="1"/>
</dbReference>
<keyword evidence="1" id="KW-0479">Metal-binding</keyword>
<evidence type="ECO:0000313" key="11">
    <source>
        <dbReference type="EMBL" id="CAB0042734.1"/>
    </source>
</evidence>
<dbReference type="InterPro" id="IPR036770">
    <property type="entry name" value="Ankyrin_rpt-contain_sf"/>
</dbReference>
<feature type="coiled-coil region" evidence="8">
    <location>
        <begin position="269"/>
        <end position="314"/>
    </location>
</feature>
<name>A0A6H5J2Y0_9HYME</name>
<dbReference type="OrthoDB" id="439236at2759"/>
<evidence type="ECO:0000256" key="5">
    <source>
        <dbReference type="ARBA" id="ARBA00023043"/>
    </source>
</evidence>
<evidence type="ECO:0000256" key="8">
    <source>
        <dbReference type="SAM" id="Coils"/>
    </source>
</evidence>
<evidence type="ECO:0000256" key="9">
    <source>
        <dbReference type="SAM" id="MobiDB-lite"/>
    </source>
</evidence>
<dbReference type="PROSITE" id="PS50088">
    <property type="entry name" value="ANK_REPEAT"/>
    <property type="match status" value="2"/>
</dbReference>
<dbReference type="PROSITE" id="PS00518">
    <property type="entry name" value="ZF_RING_1"/>
    <property type="match status" value="1"/>
</dbReference>
<dbReference type="InterPro" id="IPR002110">
    <property type="entry name" value="Ankyrin_rpt"/>
</dbReference>
<dbReference type="SMART" id="SM00248">
    <property type="entry name" value="ANK"/>
    <property type="match status" value="5"/>
</dbReference>
<proteinExistence type="predicted"/>
<dbReference type="SUPFAM" id="SSF48403">
    <property type="entry name" value="Ankyrin repeat"/>
    <property type="match status" value="1"/>
</dbReference>
<dbReference type="InterPro" id="IPR027370">
    <property type="entry name" value="Znf-RING_euk"/>
</dbReference>
<evidence type="ECO:0000256" key="1">
    <source>
        <dbReference type="ARBA" id="ARBA00022723"/>
    </source>
</evidence>
<organism evidence="11 12">
    <name type="scientific">Trichogramma brassicae</name>
    <dbReference type="NCBI Taxonomy" id="86971"/>
    <lineage>
        <taxon>Eukaryota</taxon>
        <taxon>Metazoa</taxon>
        <taxon>Ecdysozoa</taxon>
        <taxon>Arthropoda</taxon>
        <taxon>Hexapoda</taxon>
        <taxon>Insecta</taxon>
        <taxon>Pterygota</taxon>
        <taxon>Neoptera</taxon>
        <taxon>Endopterygota</taxon>
        <taxon>Hymenoptera</taxon>
        <taxon>Apocrita</taxon>
        <taxon>Proctotrupomorpha</taxon>
        <taxon>Chalcidoidea</taxon>
        <taxon>Trichogrammatidae</taxon>
        <taxon>Trichogramma</taxon>
    </lineage>
</organism>
<evidence type="ECO:0000256" key="7">
    <source>
        <dbReference type="PROSITE-ProRule" id="PRU00175"/>
    </source>
</evidence>